<dbReference type="CDD" id="cd04590">
    <property type="entry name" value="CBS_pair_CorC_HlyC_assoc"/>
    <property type="match status" value="1"/>
</dbReference>
<evidence type="ECO:0000256" key="5">
    <source>
        <dbReference type="ARBA" id="ARBA00022737"/>
    </source>
</evidence>
<dbReference type="InterPro" id="IPR044751">
    <property type="entry name" value="Ion_transp-like_CBS"/>
</dbReference>
<dbReference type="PROSITE" id="PS51371">
    <property type="entry name" value="CBS"/>
    <property type="match status" value="2"/>
</dbReference>
<feature type="compositionally biased region" description="Basic and acidic residues" evidence="11">
    <location>
        <begin position="488"/>
        <end position="500"/>
    </location>
</feature>
<feature type="domain" description="CBS" evidence="13">
    <location>
        <begin position="283"/>
        <end position="340"/>
    </location>
</feature>
<evidence type="ECO:0000256" key="1">
    <source>
        <dbReference type="ARBA" id="ARBA00004651"/>
    </source>
</evidence>
<dbReference type="Gene3D" id="3.30.465.10">
    <property type="match status" value="1"/>
</dbReference>
<name>A0ABR9ZKE7_9CORY</name>
<evidence type="ECO:0000259" key="14">
    <source>
        <dbReference type="PROSITE" id="PS51846"/>
    </source>
</evidence>
<dbReference type="Gene3D" id="3.10.580.10">
    <property type="entry name" value="CBS-domain"/>
    <property type="match status" value="1"/>
</dbReference>
<feature type="region of interest" description="Disordered" evidence="11">
    <location>
        <begin position="472"/>
        <end position="500"/>
    </location>
</feature>
<dbReference type="InterPro" id="IPR002550">
    <property type="entry name" value="CNNM"/>
</dbReference>
<dbReference type="SUPFAM" id="SSF54631">
    <property type="entry name" value="CBS-domain pair"/>
    <property type="match status" value="1"/>
</dbReference>
<dbReference type="InterPro" id="IPR046342">
    <property type="entry name" value="CBS_dom_sf"/>
</dbReference>
<feature type="transmembrane region" description="Helical" evidence="12">
    <location>
        <begin position="56"/>
        <end position="80"/>
    </location>
</feature>
<reference evidence="15 16" key="1">
    <citation type="submission" date="2020-10" db="EMBL/GenBank/DDBJ databases">
        <title>Novel species in genus Corynebacterium.</title>
        <authorList>
            <person name="Zhang G."/>
        </authorList>
    </citation>
    <scope>NUCLEOTIDE SEQUENCE [LARGE SCALE GENOMIC DNA]</scope>
    <source>
        <strain evidence="15 16">DSM 45110</strain>
    </source>
</reference>
<dbReference type="SMART" id="SM01091">
    <property type="entry name" value="CorC_HlyC"/>
    <property type="match status" value="1"/>
</dbReference>
<dbReference type="Pfam" id="PF01595">
    <property type="entry name" value="CNNM"/>
    <property type="match status" value="1"/>
</dbReference>
<dbReference type="Proteomes" id="UP000635902">
    <property type="component" value="Unassembled WGS sequence"/>
</dbReference>
<evidence type="ECO:0000256" key="7">
    <source>
        <dbReference type="ARBA" id="ARBA00023122"/>
    </source>
</evidence>
<keyword evidence="4 10" id="KW-0812">Transmembrane</keyword>
<dbReference type="RefSeq" id="WP_194556977.1">
    <property type="nucleotide sequence ID" value="NZ_JADKMY010000002.1"/>
</dbReference>
<evidence type="ECO:0000256" key="3">
    <source>
        <dbReference type="ARBA" id="ARBA00022475"/>
    </source>
</evidence>
<evidence type="ECO:0000256" key="8">
    <source>
        <dbReference type="ARBA" id="ARBA00023136"/>
    </source>
</evidence>
<dbReference type="InterPro" id="IPR036318">
    <property type="entry name" value="FAD-bd_PCMH-like_sf"/>
</dbReference>
<sequence>MVGLLIGFFTLALGGLLALVETAVVTISQARVENLAKEEKRGAERLLRLVIDKARYVNLLVLLRTVSEITGAVMATAVLLRVVDSETWAIVLAVTVVALYSFVVIGVLSRTLGRQNPYTISLAAAPALMGVGTLLSPISYLLVKAGNILIPGKGFRDGPFATEIELREMVDIASERGIVESDERRMIQSVFDLASTTARTVMVPRTEMLWIEGDKTLNQALNLCIRSGYSRVPVIGEDVDDVIGVAYLKDIIAHLSSGPNPARTQVSSAPANRDARTLNVSHVMRPAKFVPDSRLLDDLMQDMQTEQIHMAMLVDEYGGIAGLITIEDILEEIVGEIADEYDDTEISPVEDLGDGRYRVVARLSLDEVEELFNDPGMINELEQKNEETISEISDLDKLSEESDVDQPDIEFSDVQREEVETVAGLGAFELGRVPLPGASITTAGLHFQFEGGRDRRGRMKIRSAIVQRELDHAAVPAEHLNSANEGPEASKHPNDTTENK</sequence>
<evidence type="ECO:0000256" key="2">
    <source>
        <dbReference type="ARBA" id="ARBA00006337"/>
    </source>
</evidence>
<evidence type="ECO:0000256" key="11">
    <source>
        <dbReference type="SAM" id="MobiDB-lite"/>
    </source>
</evidence>
<protein>
    <submittedName>
        <fullName evidence="15">HlyC/CorC family transporter</fullName>
    </submittedName>
</protein>
<comment type="subcellular location">
    <subcellularLocation>
        <location evidence="1">Cell membrane</location>
        <topology evidence="1">Multi-pass membrane protein</topology>
    </subcellularLocation>
</comment>
<organism evidence="15 16">
    <name type="scientific">Corynebacterium suicordis DSM 45110</name>
    <dbReference type="NCBI Taxonomy" id="1121369"/>
    <lineage>
        <taxon>Bacteria</taxon>
        <taxon>Bacillati</taxon>
        <taxon>Actinomycetota</taxon>
        <taxon>Actinomycetes</taxon>
        <taxon>Mycobacteriales</taxon>
        <taxon>Corynebacteriaceae</taxon>
        <taxon>Corynebacterium</taxon>
    </lineage>
</organism>
<keyword evidence="16" id="KW-1185">Reference proteome</keyword>
<evidence type="ECO:0000256" key="6">
    <source>
        <dbReference type="ARBA" id="ARBA00022989"/>
    </source>
</evidence>
<feature type="transmembrane region" description="Helical" evidence="12">
    <location>
        <begin position="87"/>
        <end position="108"/>
    </location>
</feature>
<dbReference type="InterPro" id="IPR016169">
    <property type="entry name" value="FAD-bd_PCMH_sub2"/>
</dbReference>
<keyword evidence="8 10" id="KW-0472">Membrane</keyword>
<keyword evidence="5" id="KW-0677">Repeat</keyword>
<feature type="domain" description="CBS" evidence="13">
    <location>
        <begin position="202"/>
        <end position="262"/>
    </location>
</feature>
<evidence type="ECO:0000259" key="13">
    <source>
        <dbReference type="PROSITE" id="PS51371"/>
    </source>
</evidence>
<evidence type="ECO:0000256" key="12">
    <source>
        <dbReference type="SAM" id="Phobius"/>
    </source>
</evidence>
<dbReference type="InterPro" id="IPR005170">
    <property type="entry name" value="Transptr-assoc_dom"/>
</dbReference>
<dbReference type="SUPFAM" id="SSF56176">
    <property type="entry name" value="FAD-binding/transporter-associated domain-like"/>
    <property type="match status" value="1"/>
</dbReference>
<feature type="transmembrane region" description="Helical" evidence="12">
    <location>
        <begin position="120"/>
        <end position="143"/>
    </location>
</feature>
<comment type="similarity">
    <text evidence="2">Belongs to the UPF0053 family.</text>
</comment>
<evidence type="ECO:0000313" key="15">
    <source>
        <dbReference type="EMBL" id="MBF4553908.1"/>
    </source>
</evidence>
<comment type="caution">
    <text evidence="15">The sequence shown here is derived from an EMBL/GenBank/DDBJ whole genome shotgun (WGS) entry which is preliminary data.</text>
</comment>
<dbReference type="PANTHER" id="PTHR22777">
    <property type="entry name" value="HEMOLYSIN-RELATED"/>
    <property type="match status" value="1"/>
</dbReference>
<gene>
    <name evidence="15" type="ORF">IRY30_07435</name>
</gene>
<evidence type="ECO:0000313" key="16">
    <source>
        <dbReference type="Proteomes" id="UP000635902"/>
    </source>
</evidence>
<keyword evidence="7 9" id="KW-0129">CBS domain</keyword>
<accession>A0ABR9ZKE7</accession>
<evidence type="ECO:0000256" key="9">
    <source>
        <dbReference type="PROSITE-ProRule" id="PRU00703"/>
    </source>
</evidence>
<dbReference type="SMART" id="SM00116">
    <property type="entry name" value="CBS"/>
    <property type="match status" value="2"/>
</dbReference>
<keyword evidence="3" id="KW-1003">Cell membrane</keyword>
<keyword evidence="6 10" id="KW-1133">Transmembrane helix</keyword>
<dbReference type="InterPro" id="IPR000644">
    <property type="entry name" value="CBS_dom"/>
</dbReference>
<dbReference type="Pfam" id="PF00571">
    <property type="entry name" value="CBS"/>
    <property type="match status" value="2"/>
</dbReference>
<feature type="domain" description="CNNM transmembrane" evidence="14">
    <location>
        <begin position="1"/>
        <end position="183"/>
    </location>
</feature>
<dbReference type="PANTHER" id="PTHR22777:SF32">
    <property type="entry name" value="UPF0053 INNER MEMBRANE PROTEIN YFJD"/>
    <property type="match status" value="1"/>
</dbReference>
<dbReference type="PROSITE" id="PS51846">
    <property type="entry name" value="CNNM"/>
    <property type="match status" value="1"/>
</dbReference>
<proteinExistence type="inferred from homology"/>
<evidence type="ECO:0000256" key="4">
    <source>
        <dbReference type="ARBA" id="ARBA00022692"/>
    </source>
</evidence>
<evidence type="ECO:0000256" key="10">
    <source>
        <dbReference type="PROSITE-ProRule" id="PRU01193"/>
    </source>
</evidence>
<dbReference type="EMBL" id="JADKMY010000002">
    <property type="protein sequence ID" value="MBF4553908.1"/>
    <property type="molecule type" value="Genomic_DNA"/>
</dbReference>